<dbReference type="Pfam" id="PF02518">
    <property type="entry name" value="HATPase_c"/>
    <property type="match status" value="1"/>
</dbReference>
<evidence type="ECO:0000256" key="3">
    <source>
        <dbReference type="ARBA" id="ARBA00012438"/>
    </source>
</evidence>
<dbReference type="PANTHER" id="PTHR45436">
    <property type="entry name" value="SENSOR HISTIDINE KINASE YKOH"/>
    <property type="match status" value="1"/>
</dbReference>
<comment type="catalytic activity">
    <reaction evidence="1">
        <text>ATP + protein L-histidine = ADP + protein N-phospho-L-histidine.</text>
        <dbReference type="EC" id="2.7.13.3"/>
    </reaction>
</comment>
<evidence type="ECO:0000313" key="15">
    <source>
        <dbReference type="EMBL" id="ACV35149.1"/>
    </source>
</evidence>
<dbReference type="InterPro" id="IPR003660">
    <property type="entry name" value="HAMP_dom"/>
</dbReference>
<comment type="subcellular location">
    <subcellularLocation>
        <location evidence="2">Cell membrane</location>
        <topology evidence="2">Multi-pass membrane protein</topology>
    </subcellularLocation>
</comment>
<dbReference type="SMART" id="SM00388">
    <property type="entry name" value="HisKA"/>
    <property type="match status" value="1"/>
</dbReference>
<evidence type="ECO:0000256" key="5">
    <source>
        <dbReference type="ARBA" id="ARBA00022553"/>
    </source>
</evidence>
<keyword evidence="5" id="KW-0597">Phosphoprotein</keyword>
<dbReference type="SUPFAM" id="SSF55874">
    <property type="entry name" value="ATPase domain of HSP90 chaperone/DNA topoisomerase II/histidine kinase"/>
    <property type="match status" value="1"/>
</dbReference>
<dbReference type="Pfam" id="PF14827">
    <property type="entry name" value="dCache_3"/>
    <property type="match status" value="1"/>
</dbReference>
<keyword evidence="9 12" id="KW-1133">Transmembrane helix</keyword>
<dbReference type="GO" id="GO:0000155">
    <property type="term" value="F:phosphorelay sensor kinase activity"/>
    <property type="evidence" value="ECO:0007669"/>
    <property type="project" value="InterPro"/>
</dbReference>
<gene>
    <name evidence="15" type="ordered locus">CAP2UW1_1850</name>
</gene>
<keyword evidence="7 12" id="KW-0812">Transmembrane</keyword>
<sequence>MNVSVRLFVGYFLMLGLAAWFVLNIFMHEAEPGIRQATEETLVDTAHVLAELAAPELIAGQIADGGFARALAAARERSPQASIWGVQKDRIDFRVYITDRQGRVIFDSEALALGADYSQWRDVARVLKGEYGARSTREQAGDASSSVMYVAAPILRDGQLIGVLSLAKPLSSVLPYIGHAEQRVKRAGYILLAASALIGVAFSAWLSWSINRLRNYARDVSEGRKADPPTSGGRQFSELARALALMRERLEGKQYVERYVQNLAHEMKSPLSAIVGAAEILEGSPADGDRRRFAASVSEQARRLQGIIERMLMLARVEQLQAPEEAVQVDLGELLRRCVDERSLALQARQVNCRLAIDKPLGVRGDPFLLQQALLNLLDNAIAFSPTGGCIEIALRHHEQHAEVAIRDHGSGAPDYALAQVFDRFYSLPCTASGKKSSGLGLALVREVARLHAGEADFANHPEGGALARLLLPIAGAG</sequence>
<reference evidence="15" key="2">
    <citation type="submission" date="2009-09" db="EMBL/GenBank/DDBJ databases">
        <title>Complete sequence of chromosome of Candidatus Accumulibacter phosphatis clade IIA str. UW-1.</title>
        <authorList>
            <consortium name="US DOE Joint Genome Institute"/>
            <person name="Martin H.G."/>
            <person name="Ivanova N."/>
            <person name="Kunin V."/>
            <person name="Warnecke F."/>
            <person name="Barry K."/>
            <person name="He S."/>
            <person name="Salamov A."/>
            <person name="Szeto E."/>
            <person name="Dalin E."/>
            <person name="Pangilinan J.L."/>
            <person name="Lapidus A."/>
            <person name="Lowry S."/>
            <person name="Kyrpides N.C."/>
            <person name="McMahon K.D."/>
            <person name="Hugenholtz P."/>
        </authorList>
    </citation>
    <scope>NUCLEOTIDE SEQUENCE [LARGE SCALE GENOMIC DNA]</scope>
    <source>
        <strain evidence="15">UW-1</strain>
    </source>
</reference>
<dbReference type="InterPro" id="IPR003661">
    <property type="entry name" value="HisK_dim/P_dom"/>
</dbReference>
<dbReference type="eggNOG" id="COG2205">
    <property type="taxonomic scope" value="Bacteria"/>
</dbReference>
<dbReference type="NCBIfam" id="NF008312">
    <property type="entry name" value="PRK11100.1"/>
    <property type="match status" value="1"/>
</dbReference>
<proteinExistence type="predicted"/>
<dbReference type="InterPro" id="IPR029150">
    <property type="entry name" value="dCache_3"/>
</dbReference>
<keyword evidence="11 12" id="KW-0472">Membrane</keyword>
<dbReference type="HOGENOM" id="CLU_000445_89_31_4"/>
<dbReference type="PRINTS" id="PR00344">
    <property type="entry name" value="BCTRLSENSOR"/>
</dbReference>
<evidence type="ECO:0000256" key="6">
    <source>
        <dbReference type="ARBA" id="ARBA00022679"/>
    </source>
</evidence>
<dbReference type="SMART" id="SM00387">
    <property type="entry name" value="HATPase_c"/>
    <property type="match status" value="1"/>
</dbReference>
<dbReference type="InterPro" id="IPR036890">
    <property type="entry name" value="HATPase_C_sf"/>
</dbReference>
<feature type="domain" description="HAMP" evidence="14">
    <location>
        <begin position="204"/>
        <end position="255"/>
    </location>
</feature>
<dbReference type="CDD" id="cd00082">
    <property type="entry name" value="HisKA"/>
    <property type="match status" value="1"/>
</dbReference>
<evidence type="ECO:0000256" key="11">
    <source>
        <dbReference type="ARBA" id="ARBA00023136"/>
    </source>
</evidence>
<dbReference type="InterPro" id="IPR003594">
    <property type="entry name" value="HATPase_dom"/>
</dbReference>
<reference evidence="15" key="1">
    <citation type="submission" date="2009-08" db="EMBL/GenBank/DDBJ databases">
        <authorList>
            <consortium name="US DOE Joint Genome Institute"/>
            <person name="Lucas S."/>
            <person name="Copeland A."/>
            <person name="Lapidus A."/>
            <person name="Glavina del Rio T."/>
            <person name="Dalin E."/>
            <person name="Tice H."/>
            <person name="Bruce D."/>
            <person name="Barry K."/>
            <person name="Pitluck S."/>
            <person name="Lowry S."/>
            <person name="Larimer F."/>
            <person name="Land M."/>
            <person name="Hauser L."/>
            <person name="Kyrpides N."/>
            <person name="Ivanova N."/>
            <person name="McMahon K.D."/>
            <person name="Hugenholtz P."/>
        </authorList>
    </citation>
    <scope>NUCLEOTIDE SEQUENCE</scope>
    <source>
        <strain evidence="15">UW-1</strain>
    </source>
</reference>
<dbReference type="OrthoDB" id="9806130at2"/>
<dbReference type="EC" id="2.7.13.3" evidence="3"/>
<dbReference type="Gene3D" id="3.30.450.20">
    <property type="entry name" value="PAS domain"/>
    <property type="match status" value="1"/>
</dbReference>
<dbReference type="InterPro" id="IPR036097">
    <property type="entry name" value="HisK_dim/P_sf"/>
</dbReference>
<keyword evidence="8 15" id="KW-0418">Kinase</keyword>
<evidence type="ECO:0000256" key="1">
    <source>
        <dbReference type="ARBA" id="ARBA00000085"/>
    </source>
</evidence>
<dbReference type="Gene3D" id="1.10.287.130">
    <property type="match status" value="1"/>
</dbReference>
<evidence type="ECO:0000256" key="8">
    <source>
        <dbReference type="ARBA" id="ARBA00022777"/>
    </source>
</evidence>
<dbReference type="PANTHER" id="PTHR45436:SF10">
    <property type="entry name" value="HISTIDINE KINASE"/>
    <property type="match status" value="1"/>
</dbReference>
<dbReference type="PROSITE" id="PS50885">
    <property type="entry name" value="HAMP"/>
    <property type="match status" value="1"/>
</dbReference>
<evidence type="ECO:0000256" key="10">
    <source>
        <dbReference type="ARBA" id="ARBA00023012"/>
    </source>
</evidence>
<dbReference type="InterPro" id="IPR029151">
    <property type="entry name" value="Sensor-like_sf"/>
</dbReference>
<evidence type="ECO:0000256" key="9">
    <source>
        <dbReference type="ARBA" id="ARBA00022989"/>
    </source>
</evidence>
<feature type="transmembrane region" description="Helical" evidence="12">
    <location>
        <begin position="189"/>
        <end position="208"/>
    </location>
</feature>
<dbReference type="KEGG" id="app:CAP2UW1_1850"/>
<dbReference type="Gene3D" id="3.30.565.10">
    <property type="entry name" value="Histidine kinase-like ATPase, C-terminal domain"/>
    <property type="match status" value="1"/>
</dbReference>
<dbReference type="AlphaFoldDB" id="C7RV70"/>
<dbReference type="SUPFAM" id="SSF103190">
    <property type="entry name" value="Sensory domain-like"/>
    <property type="match status" value="1"/>
</dbReference>
<organism evidence="15">
    <name type="scientific">Accumulibacter regalis</name>
    <dbReference type="NCBI Taxonomy" id="522306"/>
    <lineage>
        <taxon>Bacteria</taxon>
        <taxon>Pseudomonadati</taxon>
        <taxon>Pseudomonadota</taxon>
        <taxon>Betaproteobacteria</taxon>
        <taxon>Candidatus Accumulibacter</taxon>
    </lineage>
</organism>
<dbReference type="EMBL" id="CP001715">
    <property type="protein sequence ID" value="ACV35149.1"/>
    <property type="molecule type" value="Genomic_DNA"/>
</dbReference>
<feature type="domain" description="Histidine kinase" evidence="13">
    <location>
        <begin position="262"/>
        <end position="476"/>
    </location>
</feature>
<protein>
    <recommendedName>
        <fullName evidence="3">histidine kinase</fullName>
        <ecNumber evidence="3">2.7.13.3</ecNumber>
    </recommendedName>
</protein>
<dbReference type="SUPFAM" id="SSF47384">
    <property type="entry name" value="Homodimeric domain of signal transducing histidine kinase"/>
    <property type="match status" value="1"/>
</dbReference>
<dbReference type="Pfam" id="PF00512">
    <property type="entry name" value="HisKA"/>
    <property type="match status" value="1"/>
</dbReference>
<evidence type="ECO:0000256" key="2">
    <source>
        <dbReference type="ARBA" id="ARBA00004651"/>
    </source>
</evidence>
<dbReference type="STRING" id="522306.CAP2UW1_1850"/>
<evidence type="ECO:0000256" key="12">
    <source>
        <dbReference type="SAM" id="Phobius"/>
    </source>
</evidence>
<keyword evidence="4" id="KW-1003">Cell membrane</keyword>
<keyword evidence="6" id="KW-0808">Transferase</keyword>
<evidence type="ECO:0000256" key="4">
    <source>
        <dbReference type="ARBA" id="ARBA00022475"/>
    </source>
</evidence>
<feature type="transmembrane region" description="Helical" evidence="12">
    <location>
        <begin position="6"/>
        <end position="26"/>
    </location>
</feature>
<name>C7RV70_ACCRE</name>
<accession>C7RV70</accession>
<dbReference type="PROSITE" id="PS50109">
    <property type="entry name" value="HIS_KIN"/>
    <property type="match status" value="1"/>
</dbReference>
<dbReference type="InterPro" id="IPR005467">
    <property type="entry name" value="His_kinase_dom"/>
</dbReference>
<dbReference type="InterPro" id="IPR004358">
    <property type="entry name" value="Sig_transdc_His_kin-like_C"/>
</dbReference>
<evidence type="ECO:0000256" key="7">
    <source>
        <dbReference type="ARBA" id="ARBA00022692"/>
    </source>
</evidence>
<evidence type="ECO:0000259" key="14">
    <source>
        <dbReference type="PROSITE" id="PS50885"/>
    </source>
</evidence>
<evidence type="ECO:0000259" key="13">
    <source>
        <dbReference type="PROSITE" id="PS50109"/>
    </source>
</evidence>
<keyword evidence="10" id="KW-0902">Two-component regulatory system</keyword>
<dbReference type="InterPro" id="IPR050428">
    <property type="entry name" value="TCS_sensor_his_kinase"/>
</dbReference>
<dbReference type="GO" id="GO:0005886">
    <property type="term" value="C:plasma membrane"/>
    <property type="evidence" value="ECO:0007669"/>
    <property type="project" value="UniProtKB-SubCell"/>
</dbReference>